<name>A0ABM9QKW1_9POXV</name>
<evidence type="ECO:0000313" key="2">
    <source>
        <dbReference type="Proteomes" id="UP000792374"/>
    </source>
</evidence>
<dbReference type="EMBL" id="HF679133">
    <property type="protein sequence ID" value="CCU56177.1"/>
    <property type="molecule type" value="Genomic_DNA"/>
</dbReference>
<dbReference type="Proteomes" id="UP000792374">
    <property type="component" value="Genome"/>
</dbReference>
<keyword evidence="2" id="KW-1185">Reference proteome</keyword>
<protein>
    <submittedName>
        <fullName evidence="1">Uncharacterized protein</fullName>
    </submittedName>
</protein>
<accession>A0ABM9QKW1</accession>
<gene>
    <name evidence="1" type="ORF">CHREV_275</name>
</gene>
<organism evidence="1 2">
    <name type="scientific">Choristoneura rosaceana entomopoxvirus 'L'</name>
    <dbReference type="NCBI Taxonomy" id="1293539"/>
    <lineage>
        <taxon>Viruses</taxon>
        <taxon>Varidnaviria</taxon>
        <taxon>Bamfordvirae</taxon>
        <taxon>Nucleocytoviricota</taxon>
        <taxon>Pokkesviricetes</taxon>
        <taxon>Chitovirales</taxon>
        <taxon>Poxviridae</taxon>
        <taxon>Entomopoxvirinae</taxon>
        <taxon>Betaentomopoxvirus</taxon>
        <taxon>Betaentomopoxvirus crosaceana</taxon>
        <taxon>Choristoneura rosaceana entomopoxvirus</taxon>
    </lineage>
</organism>
<proteinExistence type="predicted"/>
<evidence type="ECO:0000313" key="1">
    <source>
        <dbReference type="EMBL" id="CCU56177.1"/>
    </source>
</evidence>
<sequence length="221" mass="25989">MEPSKLNFIFKFMFDILNDNPNLITNYIYNIMHDYTSFNIGDFLQNTLTTDINKNEDLLSDDDDNISYKSVYKLSFKKLDNAQKCLIRIMITNLRLNLSSHNINERVLKDIQYFINLIEIFSFGYSTDDSFTTEFILNSKDDDDDDDDDDNDDNNEINKIFGKRMLNFINEMNIITGYHLNYILDNLINTIIYLSNVIIPLTIQNNNNCIISSDTHMYKIQ</sequence>
<dbReference type="RefSeq" id="YP_008004679.1">
    <property type="nucleotide sequence ID" value="NC_021249.1"/>
</dbReference>
<dbReference type="GeneID" id="15613600"/>
<reference evidence="1" key="1">
    <citation type="journal article" date="2013" name="J. Virol.">
        <title>New Insights into the Evolution of Entomopoxvirinae from the Complete Genome Sequences of Four Entomopoxviruses Infecting Adoxophyes honmai, Choristoneura biennis, Choristoneura rosaceana, and Mythimna separata.</title>
        <authorList>
            <person name="Theze J."/>
            <person name="Takatsuka J."/>
            <person name="Li Z."/>
            <person name="Gallais J."/>
            <person name="Doucet D."/>
            <person name="Arif B."/>
            <person name="Nakai M."/>
            <person name="Herniou E.A."/>
        </authorList>
    </citation>
    <scope>NUCLEOTIDE SEQUENCE</scope>
</reference>